<keyword evidence="2" id="KW-1185">Reference proteome</keyword>
<protein>
    <submittedName>
        <fullName evidence="1">Uncharacterized protein</fullName>
    </submittedName>
</protein>
<evidence type="ECO:0000313" key="1">
    <source>
        <dbReference type="EMBL" id="CAI9553468.1"/>
    </source>
</evidence>
<organism evidence="1 2">
    <name type="scientific">Staurois parvus</name>
    <dbReference type="NCBI Taxonomy" id="386267"/>
    <lineage>
        <taxon>Eukaryota</taxon>
        <taxon>Metazoa</taxon>
        <taxon>Chordata</taxon>
        <taxon>Craniata</taxon>
        <taxon>Vertebrata</taxon>
        <taxon>Euteleostomi</taxon>
        <taxon>Amphibia</taxon>
        <taxon>Batrachia</taxon>
        <taxon>Anura</taxon>
        <taxon>Neobatrachia</taxon>
        <taxon>Ranoidea</taxon>
        <taxon>Ranidae</taxon>
        <taxon>Staurois</taxon>
    </lineage>
</organism>
<evidence type="ECO:0000313" key="2">
    <source>
        <dbReference type="Proteomes" id="UP001162483"/>
    </source>
</evidence>
<comment type="caution">
    <text evidence="1">The sequence shown here is derived from an EMBL/GenBank/DDBJ whole genome shotgun (WGS) entry which is preliminary data.</text>
</comment>
<feature type="non-terminal residue" evidence="1">
    <location>
        <position position="1"/>
    </location>
</feature>
<dbReference type="Proteomes" id="UP001162483">
    <property type="component" value="Unassembled WGS sequence"/>
</dbReference>
<proteinExistence type="predicted"/>
<reference evidence="1" key="1">
    <citation type="submission" date="2023-05" db="EMBL/GenBank/DDBJ databases">
        <authorList>
            <person name="Stuckert A."/>
        </authorList>
    </citation>
    <scope>NUCLEOTIDE SEQUENCE</scope>
</reference>
<dbReference type="EMBL" id="CATNWA010007150">
    <property type="protein sequence ID" value="CAI9553468.1"/>
    <property type="molecule type" value="Genomic_DNA"/>
</dbReference>
<gene>
    <name evidence="1" type="ORF">SPARVUS_LOCUS4048884</name>
</gene>
<sequence length="98" mass="10654">IGPPTDPGPSGSARVSKWSVCPCFSMYIHHPTPCILLQHIHSYTLLAKLRGCVSPLRFHLTTPMSPLCHCCALTMDHQSTERAEDVGSVMLSAVSNHS</sequence>
<accession>A0ABN9C0Q3</accession>
<name>A0ABN9C0Q3_9NEOB</name>